<evidence type="ECO:0000256" key="6">
    <source>
        <dbReference type="ARBA" id="ARBA00025166"/>
    </source>
</evidence>
<dbReference type="InterPro" id="IPR004839">
    <property type="entry name" value="Aminotransferase_I/II_large"/>
</dbReference>
<evidence type="ECO:0000313" key="11">
    <source>
        <dbReference type="EMBL" id="VFK25441.1"/>
    </source>
</evidence>
<dbReference type="InterPro" id="IPR033949">
    <property type="entry name" value="CobQ_GATase1"/>
</dbReference>
<dbReference type="AlphaFoldDB" id="A0A450X897"/>
<dbReference type="InterPro" id="IPR015424">
    <property type="entry name" value="PyrdxlP-dep_Trfase"/>
</dbReference>
<dbReference type="PANTHER" id="PTHR21343:SF1">
    <property type="entry name" value="COBYRIC ACID SYNTHASE"/>
    <property type="match status" value="1"/>
</dbReference>
<comment type="function">
    <text evidence="6 7">Catalyzes amidations at positions B, D, E, and G on adenosylcobyrinic A,C-diamide. NH(2) groups are provided by glutamine, and one molecule of ATP is hydrogenolyzed for each amidation.</text>
</comment>
<dbReference type="UniPathway" id="UPA00148"/>
<evidence type="ECO:0000259" key="8">
    <source>
        <dbReference type="Pfam" id="PF00155"/>
    </source>
</evidence>
<dbReference type="InterPro" id="IPR002586">
    <property type="entry name" value="CobQ/CobB/MinD/ParA_Nub-bd_dom"/>
</dbReference>
<evidence type="ECO:0000256" key="3">
    <source>
        <dbReference type="ARBA" id="ARBA00019833"/>
    </source>
</evidence>
<dbReference type="HAMAP" id="MF_00028">
    <property type="entry name" value="CobQ"/>
    <property type="match status" value="1"/>
</dbReference>
<reference evidence="11" key="1">
    <citation type="submission" date="2019-02" db="EMBL/GenBank/DDBJ databases">
        <authorList>
            <person name="Gruber-Vodicka R. H."/>
            <person name="Seah K. B. B."/>
        </authorList>
    </citation>
    <scope>NUCLEOTIDE SEQUENCE</scope>
    <source>
        <strain evidence="11">BECK_BZ197</strain>
        <strain evidence="13">BECK_BZ198</strain>
        <strain evidence="12">BECK_BZ199</strain>
    </source>
</reference>
<dbReference type="InterPro" id="IPR029062">
    <property type="entry name" value="Class_I_gatase-like"/>
</dbReference>
<dbReference type="EMBL" id="CAADFO010000013">
    <property type="protein sequence ID" value="VFK25441.1"/>
    <property type="molecule type" value="Genomic_DNA"/>
</dbReference>
<dbReference type="PROSITE" id="PS51274">
    <property type="entry name" value="GATASE_COBBQ"/>
    <property type="match status" value="1"/>
</dbReference>
<accession>A0A450X897</accession>
<dbReference type="Gene3D" id="3.40.50.300">
    <property type="entry name" value="P-loop containing nucleotide triphosphate hydrolases"/>
    <property type="match status" value="1"/>
</dbReference>
<dbReference type="InterPro" id="IPR015421">
    <property type="entry name" value="PyrdxlP-dep_Trfase_major"/>
</dbReference>
<dbReference type="SUPFAM" id="SSF52540">
    <property type="entry name" value="P-loop containing nucleoside triphosphate hydrolases"/>
    <property type="match status" value="1"/>
</dbReference>
<feature type="domain" description="CobB/CobQ-like glutamine amidotransferase" evidence="10">
    <location>
        <begin position="651"/>
        <end position="833"/>
    </location>
</feature>
<dbReference type="Gene3D" id="3.40.640.10">
    <property type="entry name" value="Type I PLP-dependent aspartate aminotransferase-like (Major domain)"/>
    <property type="match status" value="1"/>
</dbReference>
<dbReference type="CDD" id="cd01750">
    <property type="entry name" value="GATase1_CobQ"/>
    <property type="match status" value="1"/>
</dbReference>
<dbReference type="SUPFAM" id="SSF53383">
    <property type="entry name" value="PLP-dependent transferases"/>
    <property type="match status" value="1"/>
</dbReference>
<dbReference type="SUPFAM" id="SSF52317">
    <property type="entry name" value="Class I glutamine amidotransferase-like"/>
    <property type="match status" value="1"/>
</dbReference>
<keyword evidence="5 7" id="KW-0315">Glutamine amidotransferase</keyword>
<proteinExistence type="inferred from homology"/>
<dbReference type="InterPro" id="IPR004459">
    <property type="entry name" value="CobQ_synth"/>
</dbReference>
<feature type="active site" evidence="7">
    <location>
        <position position="827"/>
    </location>
</feature>
<dbReference type="NCBIfam" id="TIGR00313">
    <property type="entry name" value="cobQ"/>
    <property type="match status" value="1"/>
</dbReference>
<dbReference type="GO" id="GO:0030170">
    <property type="term" value="F:pyridoxal phosphate binding"/>
    <property type="evidence" value="ECO:0007669"/>
    <property type="project" value="InterPro"/>
</dbReference>
<dbReference type="InterPro" id="IPR011698">
    <property type="entry name" value="GATase_3"/>
</dbReference>
<feature type="active site" description="Nucleophile" evidence="7">
    <location>
        <position position="730"/>
    </location>
</feature>
<sequence length="888" mass="95335">MTFEHGGYVRNLARLAGCDAAELLDFSASINPLGPPDCLRRVLSRHVGAIVHYPDPYCTALRAAIGSAFCLPENQVVCGNGSTELLHALPFAFSRPFPGGAGPISRAVIPVPSYADYATAAARAGLAIVTVPSSLAQGFGVDWAGVARALTGNEMVIVGQPGNPTGALFDPKSLLELATRFPNSLFVVDEAFADFVPGYESLARQGRDNVVVLRSMTKFYGIPGLRLGYALAPEPLTRRMAQALPPWSVGTLAQAVGAAMLKETAYADKTRRTVARFREGLWQGLRGLGEVFRVFPSAANYLLVRMEETRADAATLAQGLLAHRIAIRVCDNYQGLTDQDAAIGEGARRGEGQGGRYFRVAVRAEAENERLIEALRSTLGRSAPGASRRPVRQRPHTPALMFQGTASNAGKSVLAAAFCRILVEDGYRVAPFKAQNMSLNSYVTRDGGEMGRAQVVQAQACGRAPDVRMNPVLLKPNTDTGAQVIVNGKPVGNMDVGAYFRYKREAFESVRAAYDSLASEVDVMVLEGAGSPGEVNLKRHDIVNMGMAAHAESPVVIVGDIDRGGVFASFVGTMEVLWERERARVAGFIVNRFRGEKALLADAMAYVRAHTGAPVLGVIPYLWDLGLPEEDSVSFQARGREEVARGADQVEVALVSLPHISNFTDFDPLEQEPDVALRVVRRARELGAPDVVVLPGSKNVPGDLAYLRESGLAQAICALSEQGVVVFGVCAGMQILGEEIADPHGLESAGGACRGLGLLPIRTVLAKEKTLQQVRARHAESGLSLQGYEIHHGVTTGTGVRDAMIREDGTVIGFSTRDGRVTGAYLHGLFDNDVFRRWFLDDLRVRRGLAPVGAVQTSYDLEPALDRLAAVVRENLDVAVIYQRMGLG</sequence>
<protein>
    <recommendedName>
        <fullName evidence="3 7">Cobyric acid synthase</fullName>
    </recommendedName>
</protein>
<dbReference type="EMBL" id="CAADGH010000008">
    <property type="protein sequence ID" value="VFK74669.1"/>
    <property type="molecule type" value="Genomic_DNA"/>
</dbReference>
<dbReference type="Gene3D" id="3.40.50.880">
    <property type="match status" value="1"/>
</dbReference>
<dbReference type="InterPro" id="IPR027417">
    <property type="entry name" value="P-loop_NTPase"/>
</dbReference>
<dbReference type="Gene3D" id="3.90.1150.10">
    <property type="entry name" value="Aspartate Aminotransferase, domain 1"/>
    <property type="match status" value="1"/>
</dbReference>
<dbReference type="CDD" id="cd05389">
    <property type="entry name" value="CobQ_N"/>
    <property type="match status" value="1"/>
</dbReference>
<dbReference type="CDD" id="cd00609">
    <property type="entry name" value="AAT_like"/>
    <property type="match status" value="1"/>
</dbReference>
<evidence type="ECO:0000313" key="12">
    <source>
        <dbReference type="EMBL" id="VFK29086.1"/>
    </source>
</evidence>
<evidence type="ECO:0000256" key="4">
    <source>
        <dbReference type="ARBA" id="ARBA00022573"/>
    </source>
</evidence>
<evidence type="ECO:0000256" key="5">
    <source>
        <dbReference type="ARBA" id="ARBA00022962"/>
    </source>
</evidence>
<dbReference type="Pfam" id="PF07685">
    <property type="entry name" value="GATase_3"/>
    <property type="match status" value="1"/>
</dbReference>
<comment type="pathway">
    <text evidence="1 7">Cofactor biosynthesis; adenosylcobalamin biosynthesis.</text>
</comment>
<evidence type="ECO:0000256" key="7">
    <source>
        <dbReference type="HAMAP-Rule" id="MF_00028"/>
    </source>
</evidence>
<dbReference type="Pfam" id="PF01656">
    <property type="entry name" value="CbiA"/>
    <property type="match status" value="1"/>
</dbReference>
<evidence type="ECO:0000259" key="10">
    <source>
        <dbReference type="Pfam" id="PF07685"/>
    </source>
</evidence>
<dbReference type="PANTHER" id="PTHR21343">
    <property type="entry name" value="DETHIOBIOTIN SYNTHETASE"/>
    <property type="match status" value="1"/>
</dbReference>
<evidence type="ECO:0000313" key="13">
    <source>
        <dbReference type="EMBL" id="VFK74669.1"/>
    </source>
</evidence>
<dbReference type="InterPro" id="IPR047045">
    <property type="entry name" value="CobQ_N"/>
</dbReference>
<comment type="similarity">
    <text evidence="2 7">Belongs to the CobB/CobQ family. CobQ subfamily.</text>
</comment>
<dbReference type="NCBIfam" id="NF001989">
    <property type="entry name" value="PRK00784.1"/>
    <property type="match status" value="1"/>
</dbReference>
<feature type="domain" description="Aminotransferase class I/classII large" evidence="8">
    <location>
        <begin position="23"/>
        <end position="329"/>
    </location>
</feature>
<dbReference type="GO" id="GO:0009236">
    <property type="term" value="P:cobalamin biosynthetic process"/>
    <property type="evidence" value="ECO:0007669"/>
    <property type="project" value="UniProtKB-UniRule"/>
</dbReference>
<gene>
    <name evidence="7" type="primary">cobQ</name>
    <name evidence="11" type="ORF">BECKMB1821G_GA0114241_101347</name>
    <name evidence="13" type="ORF">BECKMB1821H_GA0114242_100828</name>
    <name evidence="12" type="ORF">BECKMB1821I_GA0114274_100828</name>
</gene>
<evidence type="ECO:0000256" key="1">
    <source>
        <dbReference type="ARBA" id="ARBA00004953"/>
    </source>
</evidence>
<evidence type="ECO:0000256" key="2">
    <source>
        <dbReference type="ARBA" id="ARBA00006205"/>
    </source>
</evidence>
<dbReference type="GO" id="GO:0003824">
    <property type="term" value="F:catalytic activity"/>
    <property type="evidence" value="ECO:0007669"/>
    <property type="project" value="InterPro"/>
</dbReference>
<organism evidence="11">
    <name type="scientific">Candidatus Kentrum sp. MB</name>
    <dbReference type="NCBI Taxonomy" id="2138164"/>
    <lineage>
        <taxon>Bacteria</taxon>
        <taxon>Pseudomonadati</taxon>
        <taxon>Pseudomonadota</taxon>
        <taxon>Gammaproteobacteria</taxon>
        <taxon>Candidatus Kentrum</taxon>
    </lineage>
</organism>
<dbReference type="InterPro" id="IPR015422">
    <property type="entry name" value="PyrdxlP-dep_Trfase_small"/>
</dbReference>
<name>A0A450X897_9GAMM</name>
<dbReference type="EMBL" id="CAADFQ010000008">
    <property type="protein sequence ID" value="VFK29086.1"/>
    <property type="molecule type" value="Genomic_DNA"/>
</dbReference>
<dbReference type="Pfam" id="PF00155">
    <property type="entry name" value="Aminotran_1_2"/>
    <property type="match status" value="1"/>
</dbReference>
<dbReference type="InterPro" id="IPR004838">
    <property type="entry name" value="NHTrfase_class1_PyrdxlP-BS"/>
</dbReference>
<evidence type="ECO:0000259" key="9">
    <source>
        <dbReference type="Pfam" id="PF01656"/>
    </source>
</evidence>
<keyword evidence="4 7" id="KW-0169">Cobalamin biosynthesis</keyword>
<dbReference type="GO" id="GO:0015420">
    <property type="term" value="F:ABC-type vitamin B12 transporter activity"/>
    <property type="evidence" value="ECO:0007669"/>
    <property type="project" value="UniProtKB-UniRule"/>
</dbReference>
<dbReference type="PROSITE" id="PS00105">
    <property type="entry name" value="AA_TRANSFER_CLASS_1"/>
    <property type="match status" value="1"/>
</dbReference>
<feature type="domain" description="CobQ/CobB/MinD/ParA nucleotide binding" evidence="9">
    <location>
        <begin position="400"/>
        <end position="622"/>
    </location>
</feature>